<evidence type="ECO:0000313" key="2">
    <source>
        <dbReference type="Proteomes" id="UP000637628"/>
    </source>
</evidence>
<comment type="caution">
    <text evidence="1">The sequence shown here is derived from an EMBL/GenBank/DDBJ whole genome shotgun (WGS) entry which is preliminary data.</text>
</comment>
<dbReference type="Gene3D" id="3.90.180.10">
    <property type="entry name" value="Medium-chain alcohol dehydrogenases, catalytic domain"/>
    <property type="match status" value="1"/>
</dbReference>
<evidence type="ECO:0000313" key="1">
    <source>
        <dbReference type="EMBL" id="GID99013.1"/>
    </source>
</evidence>
<dbReference type="Proteomes" id="UP000637628">
    <property type="component" value="Unassembled WGS sequence"/>
</dbReference>
<protein>
    <submittedName>
        <fullName evidence="1">Uncharacterized protein</fullName>
    </submittedName>
</protein>
<sequence>MDAVFDAAGQGALPDSITLRGGTTDRIITIADPTAADHGVTFSSSGTPTPEALAELARRATIGELRITVAETYPLTEAAQAQTRSATGHTRGKLILLP</sequence>
<proteinExistence type="predicted"/>
<dbReference type="Gene3D" id="3.40.50.720">
    <property type="entry name" value="NAD(P)-binding Rossmann-like Domain"/>
    <property type="match status" value="1"/>
</dbReference>
<keyword evidence="2" id="KW-1185">Reference proteome</keyword>
<accession>A0ABQ3YN51</accession>
<organism evidence="1 2">
    <name type="scientific">Paractinoplanes durhamensis</name>
    <dbReference type="NCBI Taxonomy" id="113563"/>
    <lineage>
        <taxon>Bacteria</taxon>
        <taxon>Bacillati</taxon>
        <taxon>Actinomycetota</taxon>
        <taxon>Actinomycetes</taxon>
        <taxon>Micromonosporales</taxon>
        <taxon>Micromonosporaceae</taxon>
        <taxon>Paractinoplanes</taxon>
    </lineage>
</organism>
<dbReference type="RefSeq" id="WP_239132057.1">
    <property type="nucleotide sequence ID" value="NZ_BAAATX010000004.1"/>
</dbReference>
<dbReference type="Pfam" id="PF13602">
    <property type="entry name" value="ADH_zinc_N_2"/>
    <property type="match status" value="1"/>
</dbReference>
<name>A0ABQ3YN51_9ACTN</name>
<dbReference type="EMBL" id="BOML01000003">
    <property type="protein sequence ID" value="GID99013.1"/>
    <property type="molecule type" value="Genomic_DNA"/>
</dbReference>
<reference evidence="1 2" key="1">
    <citation type="submission" date="2021-01" db="EMBL/GenBank/DDBJ databases">
        <title>Whole genome shotgun sequence of Actinoplanes durhamensis NBRC 14914.</title>
        <authorList>
            <person name="Komaki H."/>
            <person name="Tamura T."/>
        </authorList>
    </citation>
    <scope>NUCLEOTIDE SEQUENCE [LARGE SCALE GENOMIC DNA]</scope>
    <source>
        <strain evidence="1 2">NBRC 14914</strain>
    </source>
</reference>
<gene>
    <name evidence="1" type="ORF">Adu01nite_03640</name>
</gene>